<dbReference type="Gene3D" id="3.30.565.10">
    <property type="entry name" value="Histidine kinase-like ATPase, C-terminal domain"/>
    <property type="match status" value="1"/>
</dbReference>
<dbReference type="InterPro" id="IPR035965">
    <property type="entry name" value="PAS-like_dom_sf"/>
</dbReference>
<dbReference type="Pfam" id="PF00072">
    <property type="entry name" value="Response_reg"/>
    <property type="match status" value="1"/>
</dbReference>
<evidence type="ECO:0000256" key="2">
    <source>
        <dbReference type="ARBA" id="ARBA00012438"/>
    </source>
</evidence>
<dbReference type="SMART" id="SM00448">
    <property type="entry name" value="REC"/>
    <property type="match status" value="1"/>
</dbReference>
<dbReference type="SUPFAM" id="SSF55073">
    <property type="entry name" value="Nucleotide cyclase"/>
    <property type="match status" value="1"/>
</dbReference>
<dbReference type="InterPro" id="IPR036890">
    <property type="entry name" value="HATPase_C_sf"/>
</dbReference>
<dbReference type="SMART" id="SM00091">
    <property type="entry name" value="PAS"/>
    <property type="match status" value="1"/>
</dbReference>
<dbReference type="InterPro" id="IPR000014">
    <property type="entry name" value="PAS"/>
</dbReference>
<dbReference type="PROSITE" id="PS50112">
    <property type="entry name" value="PAS"/>
    <property type="match status" value="1"/>
</dbReference>
<evidence type="ECO:0000313" key="10">
    <source>
        <dbReference type="Proteomes" id="UP000448292"/>
    </source>
</evidence>
<dbReference type="PROSITE" id="PS50109">
    <property type="entry name" value="HIS_KIN"/>
    <property type="match status" value="1"/>
</dbReference>
<dbReference type="SMART" id="SM00388">
    <property type="entry name" value="HisKA"/>
    <property type="match status" value="1"/>
</dbReference>
<dbReference type="AlphaFoldDB" id="A0A7M3MJS7"/>
<dbReference type="Gene3D" id="1.10.287.130">
    <property type="match status" value="1"/>
</dbReference>
<feature type="domain" description="Response regulatory" evidence="6">
    <location>
        <begin position="12"/>
        <end position="126"/>
    </location>
</feature>
<dbReference type="RefSeq" id="WP_144301279.1">
    <property type="nucleotide sequence ID" value="NZ_QMIE01000001.1"/>
</dbReference>
<dbReference type="CDD" id="cd00082">
    <property type="entry name" value="HisKA"/>
    <property type="match status" value="1"/>
</dbReference>
<comment type="catalytic activity">
    <reaction evidence="1">
        <text>ATP + protein L-histidine = ADP + protein N-phospho-L-histidine.</text>
        <dbReference type="EC" id="2.7.13.3"/>
    </reaction>
</comment>
<evidence type="ECO:0000259" key="8">
    <source>
        <dbReference type="PROSITE" id="PS50887"/>
    </source>
</evidence>
<dbReference type="SUPFAM" id="SSF55874">
    <property type="entry name" value="ATPase domain of HSP90 chaperone/DNA topoisomerase II/histidine kinase"/>
    <property type="match status" value="1"/>
</dbReference>
<dbReference type="CDD" id="cd01949">
    <property type="entry name" value="GGDEF"/>
    <property type="match status" value="1"/>
</dbReference>
<evidence type="ECO:0000259" key="5">
    <source>
        <dbReference type="PROSITE" id="PS50109"/>
    </source>
</evidence>
<evidence type="ECO:0000256" key="1">
    <source>
        <dbReference type="ARBA" id="ARBA00000085"/>
    </source>
</evidence>
<dbReference type="InterPro" id="IPR003661">
    <property type="entry name" value="HisK_dim/P_dom"/>
</dbReference>
<dbReference type="Gene3D" id="3.40.50.2300">
    <property type="match status" value="1"/>
</dbReference>
<dbReference type="PANTHER" id="PTHR43547:SF2">
    <property type="entry name" value="HYBRID SIGNAL TRANSDUCTION HISTIDINE KINASE C"/>
    <property type="match status" value="1"/>
</dbReference>
<proteinExistence type="predicted"/>
<dbReference type="InterPro" id="IPR005467">
    <property type="entry name" value="His_kinase_dom"/>
</dbReference>
<feature type="domain" description="GGDEF" evidence="8">
    <location>
        <begin position="543"/>
        <end position="680"/>
    </location>
</feature>
<dbReference type="Gene3D" id="3.30.450.20">
    <property type="entry name" value="PAS domain"/>
    <property type="match status" value="1"/>
</dbReference>
<dbReference type="SMART" id="SM00267">
    <property type="entry name" value="GGDEF"/>
    <property type="match status" value="1"/>
</dbReference>
<dbReference type="Gene3D" id="3.30.70.270">
    <property type="match status" value="1"/>
</dbReference>
<comment type="caution">
    <text evidence="4">Lacks conserved residue(s) required for the propagation of feature annotation.</text>
</comment>
<dbReference type="Pfam" id="PF08447">
    <property type="entry name" value="PAS_3"/>
    <property type="match status" value="1"/>
</dbReference>
<dbReference type="GO" id="GO:0000155">
    <property type="term" value="F:phosphorelay sensor kinase activity"/>
    <property type="evidence" value="ECO:0007669"/>
    <property type="project" value="InterPro"/>
</dbReference>
<dbReference type="PROSITE" id="PS50887">
    <property type="entry name" value="GGDEF"/>
    <property type="match status" value="1"/>
</dbReference>
<evidence type="ECO:0000256" key="4">
    <source>
        <dbReference type="PROSITE-ProRule" id="PRU00169"/>
    </source>
</evidence>
<dbReference type="SUPFAM" id="SSF52172">
    <property type="entry name" value="CheY-like"/>
    <property type="match status" value="1"/>
</dbReference>
<dbReference type="Pfam" id="PF00990">
    <property type="entry name" value="GGDEF"/>
    <property type="match status" value="1"/>
</dbReference>
<dbReference type="OrthoDB" id="9805967at2"/>
<dbReference type="EMBL" id="QMIE01000001">
    <property type="protein sequence ID" value="TVM19818.1"/>
    <property type="molecule type" value="Genomic_DNA"/>
</dbReference>
<dbReference type="Pfam" id="PF00512">
    <property type="entry name" value="HisKA"/>
    <property type="match status" value="1"/>
</dbReference>
<dbReference type="SUPFAM" id="SSF47384">
    <property type="entry name" value="Homodimeric domain of signal transducing histidine kinase"/>
    <property type="match status" value="1"/>
</dbReference>
<feature type="domain" description="PAS" evidence="7">
    <location>
        <begin position="138"/>
        <end position="210"/>
    </location>
</feature>
<name>A0A7M3MJS7_9BACT</name>
<keyword evidence="3" id="KW-0597">Phosphoprotein</keyword>
<reference evidence="9 10" key="1">
    <citation type="submission" date="2018-06" db="EMBL/GenBank/DDBJ databases">
        <title>Complete genome of Desulfovibrio indonesiensis P37SLT.</title>
        <authorList>
            <person name="Crispim J.S."/>
            <person name="Vidigal P.M.P."/>
            <person name="Silva L.C.F."/>
            <person name="Laguardia C.N."/>
            <person name="Araujo L.C."/>
            <person name="Dias R.S."/>
            <person name="Sousa M.P."/>
            <person name="Paula S.O."/>
            <person name="Silva C."/>
        </authorList>
    </citation>
    <scope>NUCLEOTIDE SEQUENCE [LARGE SCALE GENOMIC DNA]</scope>
    <source>
        <strain evidence="9 10">P37SLT</strain>
    </source>
</reference>
<dbReference type="InterPro" id="IPR001789">
    <property type="entry name" value="Sig_transdc_resp-reg_receiver"/>
</dbReference>
<evidence type="ECO:0000259" key="7">
    <source>
        <dbReference type="PROSITE" id="PS50112"/>
    </source>
</evidence>
<dbReference type="InterPro" id="IPR011006">
    <property type="entry name" value="CheY-like_superfamily"/>
</dbReference>
<organism evidence="9 10">
    <name type="scientific">Oceanidesulfovibrio indonesiensis</name>
    <dbReference type="NCBI Taxonomy" id="54767"/>
    <lineage>
        <taxon>Bacteria</taxon>
        <taxon>Pseudomonadati</taxon>
        <taxon>Thermodesulfobacteriota</taxon>
        <taxon>Desulfovibrionia</taxon>
        <taxon>Desulfovibrionales</taxon>
        <taxon>Desulfovibrionaceae</taxon>
        <taxon>Oceanidesulfovibrio</taxon>
    </lineage>
</organism>
<protein>
    <recommendedName>
        <fullName evidence="2">histidine kinase</fullName>
        <ecNumber evidence="2">2.7.13.3</ecNumber>
    </recommendedName>
</protein>
<gene>
    <name evidence="9" type="ORF">DPQ33_00860</name>
</gene>
<dbReference type="Proteomes" id="UP000448292">
    <property type="component" value="Unassembled WGS sequence"/>
</dbReference>
<keyword evidence="10" id="KW-1185">Reference proteome</keyword>
<dbReference type="InterPro" id="IPR029787">
    <property type="entry name" value="Nucleotide_cyclase"/>
</dbReference>
<evidence type="ECO:0000259" key="6">
    <source>
        <dbReference type="PROSITE" id="PS50110"/>
    </source>
</evidence>
<dbReference type="NCBIfam" id="TIGR00229">
    <property type="entry name" value="sensory_box"/>
    <property type="match status" value="1"/>
</dbReference>
<evidence type="ECO:0000313" key="9">
    <source>
        <dbReference type="EMBL" id="TVM19818.1"/>
    </source>
</evidence>
<dbReference type="CDD" id="cd00130">
    <property type="entry name" value="PAS"/>
    <property type="match status" value="1"/>
</dbReference>
<dbReference type="InterPro" id="IPR036097">
    <property type="entry name" value="HisK_dim/P_sf"/>
</dbReference>
<sequence>MQPCSFDPDLSRALVIDEDRGSCRSLAHILESSGFPTDTCAQPAGLLESMNGQRYSLAFINFELPQMSGLDLGYRLLDNRNVEDIVFMGNSECSDSLVRAMQIGACDFLRKPFRPQELTMLLERLKERRRLKERIYRAEQRNSLLLQNIPLIIYSIRSDLSLEFINQSVNNFLGYTPEEAMSRRNWLGYLIHPDDRRNVRMALRKAFDDGSPFSVECRLIHRKGNIVHGIARSITQLPCDPEKRAHGEDRRVEGIFMDITDRVFLENALVQSAKLKTLGSISAEVAHEIRNPLMSIAGFARRLGKRMPAPELDIILRESARLEELLNRIRDYLKPVNISRQGCSVNNLLSNAAALLAPEMDSKSIAWRFELDHELPLALADPDALTQVVIDLVRHALGNLAEGGDIAIQSASSDHNVLVKISYPQMAPVLDPEKLFLPFEEDTDVHGLPLCSRMVKNMDGVLDFHQTNGKRNIATFTMTMPKADDVTYIPSKIPNVKGNVVSDKYTENGEARYCFGPQDGVLTRRLFDDVFARTVRASTKAGQSLGVVLLEVNDLEAYAARHGKAEVEVALGRIAEALSAQLRGLPCNLLARFGDHEYIAILPDTLLDEAVGLGESLRSAVANLGITHDAGDRSRLLTLSVGITAFTPTPSTNPNEFIVQARQALLAARERGRNTVRAVG</sequence>
<comment type="caution">
    <text evidence="9">The sequence shown here is derived from an EMBL/GenBank/DDBJ whole genome shotgun (WGS) entry which is preliminary data.</text>
</comment>
<feature type="domain" description="Histidine kinase" evidence="5">
    <location>
        <begin position="284"/>
        <end position="484"/>
    </location>
</feature>
<dbReference type="PANTHER" id="PTHR43547">
    <property type="entry name" value="TWO-COMPONENT HISTIDINE KINASE"/>
    <property type="match status" value="1"/>
</dbReference>
<evidence type="ECO:0000256" key="3">
    <source>
        <dbReference type="ARBA" id="ARBA00022553"/>
    </source>
</evidence>
<dbReference type="InterPro" id="IPR043128">
    <property type="entry name" value="Rev_trsase/Diguanyl_cyclase"/>
</dbReference>
<dbReference type="EC" id="2.7.13.3" evidence="2"/>
<dbReference type="SUPFAM" id="SSF55785">
    <property type="entry name" value="PYP-like sensor domain (PAS domain)"/>
    <property type="match status" value="1"/>
</dbReference>
<dbReference type="NCBIfam" id="TIGR00254">
    <property type="entry name" value="GGDEF"/>
    <property type="match status" value="1"/>
</dbReference>
<accession>A0A7M3MJS7</accession>
<dbReference type="InterPro" id="IPR000160">
    <property type="entry name" value="GGDEF_dom"/>
</dbReference>
<dbReference type="InterPro" id="IPR013655">
    <property type="entry name" value="PAS_fold_3"/>
</dbReference>
<dbReference type="PROSITE" id="PS50110">
    <property type="entry name" value="RESPONSE_REGULATORY"/>
    <property type="match status" value="1"/>
</dbReference>